<keyword evidence="3" id="KW-0418">Kinase</keyword>
<protein>
    <recommendedName>
        <fullName evidence="5">Maltokinase N-terminal cap domain-containing protein</fullName>
    </recommendedName>
</protein>
<dbReference type="AlphaFoldDB" id="A0A7H2BI71"/>
<evidence type="ECO:0000256" key="4">
    <source>
        <dbReference type="ARBA" id="ARBA00022840"/>
    </source>
</evidence>
<dbReference type="GO" id="GO:0005524">
    <property type="term" value="F:ATP binding"/>
    <property type="evidence" value="ECO:0007669"/>
    <property type="project" value="UniProtKB-KW"/>
</dbReference>
<dbReference type="KEGG" id="rama:IDM48_08160"/>
<dbReference type="GO" id="GO:0016301">
    <property type="term" value="F:kinase activity"/>
    <property type="evidence" value="ECO:0007669"/>
    <property type="project" value="UniProtKB-KW"/>
</dbReference>
<organism evidence="6 7">
    <name type="scientific">Rothia amarae</name>
    <dbReference type="NCBI Taxonomy" id="169480"/>
    <lineage>
        <taxon>Bacteria</taxon>
        <taxon>Bacillati</taxon>
        <taxon>Actinomycetota</taxon>
        <taxon>Actinomycetes</taxon>
        <taxon>Micrococcales</taxon>
        <taxon>Micrococcaceae</taxon>
        <taxon>Rothia</taxon>
    </lineage>
</organism>
<evidence type="ECO:0000313" key="6">
    <source>
        <dbReference type="EMBL" id="QNV39367.1"/>
    </source>
</evidence>
<keyword evidence="2" id="KW-0547">Nucleotide-binding</keyword>
<sequence>MRKIAKIYKTQLNPTKTHIVNRLIGTGDLYASWRLLDREGEVGIESLVCLAAAGELYQIPLTYRARKISDDTTLLTLEHGVLGCRWVSPMTKDRVAIGELLDTVLGQEQGALPSQREVHVLDVRGEGNHRFGQWNLNTVQINASTLYTCTGSIEIDGIRRNFVVDFPEKLQDAATYVPAPGELLLVGEWEENPAQEYVVATVRFP</sequence>
<dbReference type="InterPro" id="IPR040999">
    <property type="entry name" value="Mak_N_cap"/>
</dbReference>
<keyword evidence="4" id="KW-0067">ATP-binding</keyword>
<evidence type="ECO:0000259" key="5">
    <source>
        <dbReference type="Pfam" id="PF18085"/>
    </source>
</evidence>
<proteinExistence type="predicted"/>
<evidence type="ECO:0000313" key="7">
    <source>
        <dbReference type="Proteomes" id="UP000516421"/>
    </source>
</evidence>
<evidence type="ECO:0000256" key="3">
    <source>
        <dbReference type="ARBA" id="ARBA00022777"/>
    </source>
</evidence>
<name>A0A7H2BI71_9MICC</name>
<dbReference type="Pfam" id="PF18085">
    <property type="entry name" value="Mak_N_cap"/>
    <property type="match status" value="1"/>
</dbReference>
<dbReference type="RefSeq" id="WP_068167898.1">
    <property type="nucleotide sequence ID" value="NZ_BAAAHX010000005.1"/>
</dbReference>
<keyword evidence="1" id="KW-0808">Transferase</keyword>
<evidence type="ECO:0000256" key="2">
    <source>
        <dbReference type="ARBA" id="ARBA00022741"/>
    </source>
</evidence>
<accession>A0A7H2BI71</accession>
<feature type="domain" description="Maltokinase N-terminal cap" evidence="5">
    <location>
        <begin position="31"/>
        <end position="87"/>
    </location>
</feature>
<dbReference type="Proteomes" id="UP000516421">
    <property type="component" value="Chromosome"/>
</dbReference>
<keyword evidence="7" id="KW-1185">Reference proteome</keyword>
<evidence type="ECO:0000256" key="1">
    <source>
        <dbReference type="ARBA" id="ARBA00022679"/>
    </source>
</evidence>
<gene>
    <name evidence="6" type="ORF">IDM48_08160</name>
</gene>
<dbReference type="EMBL" id="CP061538">
    <property type="protein sequence ID" value="QNV39367.1"/>
    <property type="molecule type" value="Genomic_DNA"/>
</dbReference>
<reference evidence="6 7" key="1">
    <citation type="submission" date="2020-09" db="EMBL/GenBank/DDBJ databases">
        <title>Investigation of environmental microbe.</title>
        <authorList>
            <person name="Ou Y."/>
            <person name="Kang Q."/>
        </authorList>
    </citation>
    <scope>NUCLEOTIDE SEQUENCE [LARGE SCALE GENOMIC DNA]</scope>
    <source>
        <strain evidence="6 7">KJZ-9</strain>
    </source>
</reference>